<feature type="compositionally biased region" description="Gly residues" evidence="1">
    <location>
        <begin position="168"/>
        <end position="177"/>
    </location>
</feature>
<organism evidence="2 3">
    <name type="scientific">Hymenobacter metallicola</name>
    <dbReference type="NCBI Taxonomy" id="2563114"/>
    <lineage>
        <taxon>Bacteria</taxon>
        <taxon>Pseudomonadati</taxon>
        <taxon>Bacteroidota</taxon>
        <taxon>Cytophagia</taxon>
        <taxon>Cytophagales</taxon>
        <taxon>Hymenobacteraceae</taxon>
        <taxon>Hymenobacter</taxon>
    </lineage>
</organism>
<dbReference type="RefSeq" id="WP_135394138.1">
    <property type="nucleotide sequence ID" value="NZ_SRMB01000001.1"/>
</dbReference>
<dbReference type="AlphaFoldDB" id="A0A4Z0QHL6"/>
<name>A0A4Z0QHL6_9BACT</name>
<dbReference type="Proteomes" id="UP000298471">
    <property type="component" value="Unassembled WGS sequence"/>
</dbReference>
<reference evidence="2 3" key="1">
    <citation type="submission" date="2019-04" db="EMBL/GenBank/DDBJ databases">
        <authorList>
            <person name="Feng G."/>
            <person name="Zhang J."/>
            <person name="Zhu H."/>
        </authorList>
    </citation>
    <scope>NUCLEOTIDE SEQUENCE [LARGE SCALE GENOMIC DNA]</scope>
    <source>
        <strain evidence="2 3">9PBR-1</strain>
    </source>
</reference>
<dbReference type="OrthoDB" id="9931599at2"/>
<protein>
    <submittedName>
        <fullName evidence="2">Uncharacterized protein</fullName>
    </submittedName>
</protein>
<evidence type="ECO:0000313" key="2">
    <source>
        <dbReference type="EMBL" id="TGE29568.1"/>
    </source>
</evidence>
<accession>A0A4Z0QHL6</accession>
<proteinExistence type="predicted"/>
<sequence>MTRLERGLGTLNNGQRDALRQGAESFARDRRAANGDAQVIAGAAAQFDRLAQGALTPAQYEQYQANKNYYLLAQGPNPTKGQPKTSTTAVATMVNRFEQGLGGLNNGQRDAIRQLAETYVRDYTAAQQNPQLIEGTVAQFERGLRDAISPAQFSTYESNKSYYLNGKAGQGGRGGKGGLRRGR</sequence>
<feature type="region of interest" description="Disordered" evidence="1">
    <location>
        <begin position="160"/>
        <end position="183"/>
    </location>
</feature>
<comment type="caution">
    <text evidence="2">The sequence shown here is derived from an EMBL/GenBank/DDBJ whole genome shotgun (WGS) entry which is preliminary data.</text>
</comment>
<evidence type="ECO:0000256" key="1">
    <source>
        <dbReference type="SAM" id="MobiDB-lite"/>
    </source>
</evidence>
<keyword evidence="3" id="KW-1185">Reference proteome</keyword>
<dbReference type="EMBL" id="SRMB01000001">
    <property type="protein sequence ID" value="TGE29568.1"/>
    <property type="molecule type" value="Genomic_DNA"/>
</dbReference>
<gene>
    <name evidence="2" type="ORF">E5K02_08965</name>
</gene>
<evidence type="ECO:0000313" key="3">
    <source>
        <dbReference type="Proteomes" id="UP000298471"/>
    </source>
</evidence>